<feature type="domain" description="Pyruvate/ketoisovalerate oxidoreductase catalytic" evidence="2">
    <location>
        <begin position="35"/>
        <end position="157"/>
    </location>
</feature>
<proteinExistence type="predicted"/>
<dbReference type="Gene3D" id="3.40.920.10">
    <property type="entry name" value="Pyruvate-ferredoxin oxidoreductase, PFOR, domain III"/>
    <property type="match status" value="1"/>
</dbReference>
<comment type="caution">
    <text evidence="3">The sequence shown here is derived from an EMBL/GenBank/DDBJ whole genome shotgun (WGS) entry which is preliminary data.</text>
</comment>
<gene>
    <name evidence="3" type="ORF">LCGC14_2538630</name>
</gene>
<dbReference type="AlphaFoldDB" id="A0A0F9ARE5"/>
<accession>A0A0F9ARE5</accession>
<reference evidence="3" key="1">
    <citation type="journal article" date="2015" name="Nature">
        <title>Complex archaea that bridge the gap between prokaryotes and eukaryotes.</title>
        <authorList>
            <person name="Spang A."/>
            <person name="Saw J.H."/>
            <person name="Jorgensen S.L."/>
            <person name="Zaremba-Niedzwiedzka K."/>
            <person name="Martijn J."/>
            <person name="Lind A.E."/>
            <person name="van Eijk R."/>
            <person name="Schleper C."/>
            <person name="Guy L."/>
            <person name="Ettema T.J."/>
        </authorList>
    </citation>
    <scope>NUCLEOTIDE SEQUENCE</scope>
</reference>
<name>A0A0F9ARE5_9ZZZZ</name>
<organism evidence="3">
    <name type="scientific">marine sediment metagenome</name>
    <dbReference type="NCBI Taxonomy" id="412755"/>
    <lineage>
        <taxon>unclassified sequences</taxon>
        <taxon>metagenomes</taxon>
        <taxon>ecological metagenomes</taxon>
    </lineage>
</organism>
<dbReference type="EMBL" id="LAZR01041373">
    <property type="protein sequence ID" value="KKL12154.1"/>
    <property type="molecule type" value="Genomic_DNA"/>
</dbReference>
<dbReference type="SUPFAM" id="SSF53323">
    <property type="entry name" value="Pyruvate-ferredoxin oxidoreductase, PFOR, domain III"/>
    <property type="match status" value="1"/>
</dbReference>
<dbReference type="InterPro" id="IPR019752">
    <property type="entry name" value="Pyrv/ketoisovalerate_OxRed_cat"/>
</dbReference>
<dbReference type="InterPro" id="IPR002869">
    <property type="entry name" value="Pyrv_flavodox_OxRed_cen"/>
</dbReference>
<dbReference type="Pfam" id="PF01558">
    <property type="entry name" value="POR"/>
    <property type="match status" value="1"/>
</dbReference>
<evidence type="ECO:0000259" key="2">
    <source>
        <dbReference type="Pfam" id="PF01558"/>
    </source>
</evidence>
<sequence length="206" mass="22656">MAQFEDSISKSEGTNRNKKIETLQNVIIRFAGDSGDGMQLTGMKFTTASTILGNDVATFPDYPAEIRAPAGTLAGVSGYQVHFASSEIYEPGDVPDCLVIMNPAALKVNIKDLKSGGILIANEDAFTQNNLKKVGYSSNPLDDNSLKNFEVFKVKMATLDAITFKYHVQFEKRLDKMEEITMRIPLMDAKLDLLLKRSGLALGRNQ</sequence>
<protein>
    <recommendedName>
        <fullName evidence="2">Pyruvate/ketoisovalerate oxidoreductase catalytic domain-containing protein</fullName>
    </recommendedName>
</protein>
<keyword evidence="1" id="KW-0560">Oxidoreductase</keyword>
<dbReference type="GO" id="GO:0016903">
    <property type="term" value="F:oxidoreductase activity, acting on the aldehyde or oxo group of donors"/>
    <property type="evidence" value="ECO:0007669"/>
    <property type="project" value="InterPro"/>
</dbReference>
<evidence type="ECO:0000313" key="3">
    <source>
        <dbReference type="EMBL" id="KKL12154.1"/>
    </source>
</evidence>
<evidence type="ECO:0000256" key="1">
    <source>
        <dbReference type="ARBA" id="ARBA00023002"/>
    </source>
</evidence>